<name>V9VZC7_9RHOB</name>
<dbReference type="EMBL" id="CP006773">
    <property type="protein sequence ID" value="AHD03273.1"/>
    <property type="molecule type" value="Genomic_DNA"/>
</dbReference>
<evidence type="ECO:0000313" key="2">
    <source>
        <dbReference type="Proteomes" id="UP000018780"/>
    </source>
</evidence>
<dbReference type="OrthoDB" id="7866226at2"/>
<sequence>MPLTFSGEREGSQEFETLLEAFDGEKRVVIVTSSEAIEDHGLHAVQSRAEEKYDAGLFGSDGRVRVLTTDF</sequence>
<proteinExistence type="predicted"/>
<dbReference type="HOGENOM" id="CLU_2735065_0_0_5"/>
<evidence type="ECO:0000313" key="1">
    <source>
        <dbReference type="EMBL" id="AHD03273.1"/>
    </source>
</evidence>
<gene>
    <name evidence="1" type="ORF">METH_18015</name>
</gene>
<reference evidence="1 2" key="1">
    <citation type="submission" date="2013-09" db="EMBL/GenBank/DDBJ databases">
        <authorList>
            <consortium name="DOE Joint Genome Institute"/>
            <person name="Klenk H.-P."/>
            <person name="Huntemann M."/>
            <person name="Han J."/>
            <person name="Chen A."/>
            <person name="Kyrpides N."/>
            <person name="Mavromatis K."/>
            <person name="Markowitz V."/>
            <person name="Palaniappan K."/>
            <person name="Ivanova N."/>
            <person name="Schaumberg A."/>
            <person name="Pati A."/>
            <person name="Liolios K."/>
            <person name="Nordberg H.P."/>
            <person name="Cantor M.N."/>
            <person name="Hua S.X."/>
            <person name="Woyke T."/>
        </authorList>
    </citation>
    <scope>NUCLEOTIDE SEQUENCE [LARGE SCALE GENOMIC DNA]</scope>
    <source>
        <strain evidence="1 2">DSM 14336</strain>
    </source>
</reference>
<dbReference type="RefSeq" id="WP_024091753.1">
    <property type="nucleotide sequence ID" value="NC_023135.1"/>
</dbReference>
<organism evidence="1 2">
    <name type="scientific">Leisingera methylohalidivorans DSM 14336</name>
    <dbReference type="NCBI Taxonomy" id="999552"/>
    <lineage>
        <taxon>Bacteria</taxon>
        <taxon>Pseudomonadati</taxon>
        <taxon>Pseudomonadota</taxon>
        <taxon>Alphaproteobacteria</taxon>
        <taxon>Rhodobacterales</taxon>
        <taxon>Roseobacteraceae</taxon>
        <taxon>Leisingera</taxon>
    </lineage>
</organism>
<dbReference type="KEGG" id="lmd:METH_18015"/>
<protein>
    <submittedName>
        <fullName evidence="1">Uncharacterized protein</fullName>
    </submittedName>
</protein>
<dbReference type="Proteomes" id="UP000018780">
    <property type="component" value="Chromosome"/>
</dbReference>
<dbReference type="AlphaFoldDB" id="V9VZC7"/>
<accession>V9VZC7</accession>
<keyword evidence="2" id="KW-1185">Reference proteome</keyword>